<gene>
    <name evidence="10" type="ORF">F6B40_03620</name>
</gene>
<dbReference type="GO" id="GO:0016117">
    <property type="term" value="P:carotenoid biosynthetic process"/>
    <property type="evidence" value="ECO:0007669"/>
    <property type="project" value="UniProtKB-KW"/>
</dbReference>
<organism evidence="10 11">
    <name type="scientific">Microbacterium caowuchunii</name>
    <dbReference type="NCBI Taxonomy" id="2614638"/>
    <lineage>
        <taxon>Bacteria</taxon>
        <taxon>Bacillati</taxon>
        <taxon>Actinomycetota</taxon>
        <taxon>Actinomycetes</taxon>
        <taxon>Micrococcales</taxon>
        <taxon>Microbacteriaceae</taxon>
        <taxon>Microbacterium</taxon>
    </lineage>
</organism>
<dbReference type="GO" id="GO:0016020">
    <property type="term" value="C:membrane"/>
    <property type="evidence" value="ECO:0007669"/>
    <property type="project" value="UniProtKB-SubCell"/>
</dbReference>
<keyword evidence="4" id="KW-0125">Carotenoid biosynthesis</keyword>
<name>A0A5N0TIG3_9MICO</name>
<protein>
    <submittedName>
        <fullName evidence="10">Lycopene cyclase domain-containing protein</fullName>
    </submittedName>
</protein>
<comment type="pathway">
    <text evidence="2">Carotenoid biosynthesis.</text>
</comment>
<evidence type="ECO:0000256" key="5">
    <source>
        <dbReference type="ARBA" id="ARBA00022989"/>
    </source>
</evidence>
<feature type="transmembrane region" description="Helical" evidence="8">
    <location>
        <begin position="35"/>
        <end position="58"/>
    </location>
</feature>
<evidence type="ECO:0000256" key="2">
    <source>
        <dbReference type="ARBA" id="ARBA00004829"/>
    </source>
</evidence>
<evidence type="ECO:0000313" key="10">
    <source>
        <dbReference type="EMBL" id="KAA9134802.1"/>
    </source>
</evidence>
<dbReference type="Pfam" id="PF18916">
    <property type="entry name" value="Lycopene_cyc"/>
    <property type="match status" value="1"/>
</dbReference>
<keyword evidence="3 8" id="KW-0812">Transmembrane</keyword>
<keyword evidence="7" id="KW-0413">Isomerase</keyword>
<dbReference type="AlphaFoldDB" id="A0A5N0TIG3"/>
<feature type="transmembrane region" description="Helical" evidence="8">
    <location>
        <begin position="78"/>
        <end position="95"/>
    </location>
</feature>
<dbReference type="Proteomes" id="UP000326838">
    <property type="component" value="Unassembled WGS sequence"/>
</dbReference>
<keyword evidence="11" id="KW-1185">Reference proteome</keyword>
<evidence type="ECO:0000259" key="9">
    <source>
        <dbReference type="Pfam" id="PF18916"/>
    </source>
</evidence>
<comment type="caution">
    <text evidence="10">The sequence shown here is derived from an EMBL/GenBank/DDBJ whole genome shotgun (WGS) entry which is preliminary data.</text>
</comment>
<reference evidence="11" key="1">
    <citation type="submission" date="2019-09" db="EMBL/GenBank/DDBJ databases">
        <title>Mumia zhuanghuii sp. nov. isolated from the intestinal contents of plateau pika (Ochotona curzoniae) in the Qinghai-Tibet plateau of China.</title>
        <authorList>
            <person name="Tian Z."/>
        </authorList>
    </citation>
    <scope>NUCLEOTIDE SEQUENCE [LARGE SCALE GENOMIC DNA]</scope>
    <source>
        <strain evidence="11">L-033</strain>
    </source>
</reference>
<dbReference type="GO" id="GO:0016872">
    <property type="term" value="F:intramolecular lyase activity"/>
    <property type="evidence" value="ECO:0007669"/>
    <property type="project" value="InterPro"/>
</dbReference>
<evidence type="ECO:0000256" key="4">
    <source>
        <dbReference type="ARBA" id="ARBA00022746"/>
    </source>
</evidence>
<keyword evidence="6 8" id="KW-0472">Membrane</keyword>
<evidence type="ECO:0000313" key="11">
    <source>
        <dbReference type="Proteomes" id="UP000326838"/>
    </source>
</evidence>
<evidence type="ECO:0000256" key="3">
    <source>
        <dbReference type="ARBA" id="ARBA00022692"/>
    </source>
</evidence>
<dbReference type="RefSeq" id="WP_150892158.1">
    <property type="nucleotide sequence ID" value="NZ_VYUY01000006.1"/>
</dbReference>
<proteinExistence type="predicted"/>
<evidence type="ECO:0000256" key="7">
    <source>
        <dbReference type="ARBA" id="ARBA00023235"/>
    </source>
</evidence>
<evidence type="ECO:0000256" key="6">
    <source>
        <dbReference type="ARBA" id="ARBA00023136"/>
    </source>
</evidence>
<evidence type="ECO:0000256" key="1">
    <source>
        <dbReference type="ARBA" id="ARBA00004141"/>
    </source>
</evidence>
<accession>A0A5N0TIG3</accession>
<feature type="domain" description="Lycopene cyclase" evidence="9">
    <location>
        <begin position="3"/>
        <end position="91"/>
    </location>
</feature>
<feature type="transmembrane region" description="Helical" evidence="8">
    <location>
        <begin position="6"/>
        <end position="23"/>
    </location>
</feature>
<comment type="subcellular location">
    <subcellularLocation>
        <location evidence="1">Membrane</location>
        <topology evidence="1">Multi-pass membrane protein</topology>
    </subcellularLocation>
</comment>
<dbReference type="InterPro" id="IPR017825">
    <property type="entry name" value="Lycopene_cyclase_dom"/>
</dbReference>
<dbReference type="GO" id="GO:0045436">
    <property type="term" value="F:lycopene beta cyclase activity"/>
    <property type="evidence" value="ECO:0007669"/>
    <property type="project" value="UniProtKB-ARBA"/>
</dbReference>
<dbReference type="NCBIfam" id="TIGR03462">
    <property type="entry name" value="CarR_dom_SF"/>
    <property type="match status" value="1"/>
</dbReference>
<sequence>MTYPLIVLPFLAVTVVVTALSARRPGFGRRMRASAVAAAALFVLTAVFDNVMIAAGLFTYPAEHLSGIRIGLAPIEDFSYPLCAAFGVPAVAALLPDRRTA</sequence>
<keyword evidence="5 8" id="KW-1133">Transmembrane helix</keyword>
<evidence type="ECO:0000256" key="8">
    <source>
        <dbReference type="SAM" id="Phobius"/>
    </source>
</evidence>
<dbReference type="EMBL" id="VYUY01000006">
    <property type="protein sequence ID" value="KAA9134802.1"/>
    <property type="molecule type" value="Genomic_DNA"/>
</dbReference>